<organism evidence="1 2">
    <name type="scientific">Candidatus Giovannonibacteria bacterium RIFCSPHIGHO2_01_FULL_45_23</name>
    <dbReference type="NCBI Taxonomy" id="1798325"/>
    <lineage>
        <taxon>Bacteria</taxon>
        <taxon>Candidatus Giovannoniibacteriota</taxon>
    </lineage>
</organism>
<evidence type="ECO:0008006" key="3">
    <source>
        <dbReference type="Google" id="ProtNLM"/>
    </source>
</evidence>
<gene>
    <name evidence="1" type="ORF">A2834_02905</name>
</gene>
<dbReference type="PROSITE" id="PS51257">
    <property type="entry name" value="PROKAR_LIPOPROTEIN"/>
    <property type="match status" value="1"/>
</dbReference>
<accession>A0A1F5VHP7</accession>
<sequence>MSGLKPFFVGLILPRIFTLAFLASGCGLSRFISSPVKPSGGKYNNSFYGFCILAFQSNKKASWPCNYFGVPVTKKFFESFLKKRGFIDFIKIGLHGMIKKFSSPKIKIWFELTRFAKASATRRVFL</sequence>
<reference evidence="1 2" key="1">
    <citation type="journal article" date="2016" name="Nat. Commun.">
        <title>Thousands of microbial genomes shed light on interconnected biogeochemical processes in an aquifer system.</title>
        <authorList>
            <person name="Anantharaman K."/>
            <person name="Brown C.T."/>
            <person name="Hug L.A."/>
            <person name="Sharon I."/>
            <person name="Castelle C.J."/>
            <person name="Probst A.J."/>
            <person name="Thomas B.C."/>
            <person name="Singh A."/>
            <person name="Wilkins M.J."/>
            <person name="Karaoz U."/>
            <person name="Brodie E.L."/>
            <person name="Williams K.H."/>
            <person name="Hubbard S.S."/>
            <person name="Banfield J.F."/>
        </authorList>
    </citation>
    <scope>NUCLEOTIDE SEQUENCE [LARGE SCALE GENOMIC DNA]</scope>
</reference>
<dbReference type="AlphaFoldDB" id="A0A1F5VHP7"/>
<dbReference type="EMBL" id="MFHD01000009">
    <property type="protein sequence ID" value="OGF62979.1"/>
    <property type="molecule type" value="Genomic_DNA"/>
</dbReference>
<evidence type="ECO:0000313" key="1">
    <source>
        <dbReference type="EMBL" id="OGF62979.1"/>
    </source>
</evidence>
<name>A0A1F5VHP7_9BACT</name>
<dbReference type="Proteomes" id="UP000179251">
    <property type="component" value="Unassembled WGS sequence"/>
</dbReference>
<evidence type="ECO:0000313" key="2">
    <source>
        <dbReference type="Proteomes" id="UP000179251"/>
    </source>
</evidence>
<protein>
    <recommendedName>
        <fullName evidence="3">Lipoprotein</fullName>
    </recommendedName>
</protein>
<comment type="caution">
    <text evidence="1">The sequence shown here is derived from an EMBL/GenBank/DDBJ whole genome shotgun (WGS) entry which is preliminary data.</text>
</comment>
<proteinExistence type="predicted"/>